<feature type="non-terminal residue" evidence="2">
    <location>
        <position position="1"/>
    </location>
</feature>
<evidence type="ECO:0000313" key="1">
    <source>
        <dbReference type="EMBL" id="GFS60224.1"/>
    </source>
</evidence>
<proteinExistence type="predicted"/>
<accession>A0A8X6QL56</accession>
<gene>
    <name evidence="1" type="ORF">NPIL_42321</name>
    <name evidence="2" type="ORF">NPIL_665971</name>
</gene>
<dbReference type="EMBL" id="BMAW01127294">
    <property type="protein sequence ID" value="GFU20520.1"/>
    <property type="molecule type" value="Genomic_DNA"/>
</dbReference>
<sequence length="48" mass="5072">VSEKKANDISEATSTASLRLRSLGYKILPSGWPVCIVKGIGFYGLASS</sequence>
<evidence type="ECO:0000313" key="3">
    <source>
        <dbReference type="Proteomes" id="UP000887013"/>
    </source>
</evidence>
<keyword evidence="3" id="KW-1185">Reference proteome</keyword>
<protein>
    <submittedName>
        <fullName evidence="2">Uncharacterized protein</fullName>
    </submittedName>
</protein>
<comment type="caution">
    <text evidence="2">The sequence shown here is derived from an EMBL/GenBank/DDBJ whole genome shotgun (WGS) entry which is preliminary data.</text>
</comment>
<organism evidence="2 3">
    <name type="scientific">Nephila pilipes</name>
    <name type="common">Giant wood spider</name>
    <name type="synonym">Nephila maculata</name>
    <dbReference type="NCBI Taxonomy" id="299642"/>
    <lineage>
        <taxon>Eukaryota</taxon>
        <taxon>Metazoa</taxon>
        <taxon>Ecdysozoa</taxon>
        <taxon>Arthropoda</taxon>
        <taxon>Chelicerata</taxon>
        <taxon>Arachnida</taxon>
        <taxon>Araneae</taxon>
        <taxon>Araneomorphae</taxon>
        <taxon>Entelegynae</taxon>
        <taxon>Araneoidea</taxon>
        <taxon>Nephilidae</taxon>
        <taxon>Nephila</taxon>
    </lineage>
</organism>
<reference evidence="2" key="1">
    <citation type="submission" date="2020-08" db="EMBL/GenBank/DDBJ databases">
        <title>Multicomponent nature underlies the extraordinary mechanical properties of spider dragline silk.</title>
        <authorList>
            <person name="Kono N."/>
            <person name="Nakamura H."/>
            <person name="Mori M."/>
            <person name="Yoshida Y."/>
            <person name="Ohtoshi R."/>
            <person name="Malay A.D."/>
            <person name="Moran D.A.P."/>
            <person name="Tomita M."/>
            <person name="Numata K."/>
            <person name="Arakawa K."/>
        </authorList>
    </citation>
    <scope>NUCLEOTIDE SEQUENCE</scope>
</reference>
<name>A0A8X6QL56_NEPPI</name>
<dbReference type="Proteomes" id="UP000887013">
    <property type="component" value="Unassembled WGS sequence"/>
</dbReference>
<dbReference type="EMBL" id="BMAW01093423">
    <property type="protein sequence ID" value="GFS60224.1"/>
    <property type="molecule type" value="Genomic_DNA"/>
</dbReference>
<dbReference type="AlphaFoldDB" id="A0A8X6QL56"/>
<evidence type="ECO:0000313" key="2">
    <source>
        <dbReference type="EMBL" id="GFU20520.1"/>
    </source>
</evidence>